<protein>
    <submittedName>
        <fullName evidence="2">DinB family protein</fullName>
    </submittedName>
</protein>
<evidence type="ECO:0000256" key="1">
    <source>
        <dbReference type="SAM" id="MobiDB-lite"/>
    </source>
</evidence>
<dbReference type="Gene3D" id="1.20.120.450">
    <property type="entry name" value="dinb family like domain"/>
    <property type="match status" value="1"/>
</dbReference>
<dbReference type="InterPro" id="IPR034660">
    <property type="entry name" value="DinB/YfiT-like"/>
</dbReference>
<dbReference type="EMBL" id="JBDZYD010000007">
    <property type="protein sequence ID" value="MEQ0561617.1"/>
    <property type="molecule type" value="Genomic_DNA"/>
</dbReference>
<feature type="region of interest" description="Disordered" evidence="1">
    <location>
        <begin position="1"/>
        <end position="23"/>
    </location>
</feature>
<proteinExistence type="predicted"/>
<dbReference type="RefSeq" id="WP_348952935.1">
    <property type="nucleotide sequence ID" value="NZ_JBDZYD010000007.1"/>
</dbReference>
<sequence length="180" mass="20348">MTEHTTPTIAPTRLTGDRTDPDPLADERQALAGSLDYYRHTFALKCAGLDPGQLSQRSVPPSALTLHGLLRHLTGCERWWFRMQFAGEDVPLLYYSDDDPDQDFTDLDGDVDEAFALWHAECERSRQIVAASSMDQTGIRRSTGEPFTLRWLMLRMIGEYARHLGHADLVRERIDGVTGE</sequence>
<dbReference type="Pfam" id="PF04978">
    <property type="entry name" value="MST"/>
    <property type="match status" value="1"/>
</dbReference>
<evidence type="ECO:0000313" key="3">
    <source>
        <dbReference type="Proteomes" id="UP001440984"/>
    </source>
</evidence>
<dbReference type="InterPro" id="IPR007061">
    <property type="entry name" value="MST-like"/>
</dbReference>
<evidence type="ECO:0000313" key="2">
    <source>
        <dbReference type="EMBL" id="MEQ0561617.1"/>
    </source>
</evidence>
<keyword evidence="3" id="KW-1185">Reference proteome</keyword>
<reference evidence="2 3" key="1">
    <citation type="submission" date="2024-05" db="EMBL/GenBank/DDBJ databases">
        <authorList>
            <person name="Zhao H."/>
            <person name="Xu Y."/>
            <person name="Lin S."/>
            <person name="Spain J.C."/>
            <person name="Zhou N.-Y."/>
        </authorList>
    </citation>
    <scope>NUCLEOTIDE SEQUENCE [LARGE SCALE GENOMIC DNA]</scope>
    <source>
        <strain evidence="2 3">NEAU-NG30</strain>
    </source>
</reference>
<dbReference type="SUPFAM" id="SSF109854">
    <property type="entry name" value="DinB/YfiT-like putative metalloenzymes"/>
    <property type="match status" value="1"/>
</dbReference>
<name>A0ABV0LH35_9PSEU</name>
<comment type="caution">
    <text evidence="2">The sequence shown here is derived from an EMBL/GenBank/DDBJ whole genome shotgun (WGS) entry which is preliminary data.</text>
</comment>
<organism evidence="2 3">
    <name type="scientific">Amycolatopsis melonis</name>
    <dbReference type="NCBI Taxonomy" id="3156488"/>
    <lineage>
        <taxon>Bacteria</taxon>
        <taxon>Bacillati</taxon>
        <taxon>Actinomycetota</taxon>
        <taxon>Actinomycetes</taxon>
        <taxon>Pseudonocardiales</taxon>
        <taxon>Pseudonocardiaceae</taxon>
        <taxon>Amycolatopsis</taxon>
    </lineage>
</organism>
<accession>A0ABV0LH35</accession>
<gene>
    <name evidence="2" type="ORF">ABJI51_21235</name>
</gene>
<dbReference type="Proteomes" id="UP001440984">
    <property type="component" value="Unassembled WGS sequence"/>
</dbReference>